<dbReference type="Proteomes" id="UP001218218">
    <property type="component" value="Unassembled WGS sequence"/>
</dbReference>
<dbReference type="PANTHER" id="PTHR43364">
    <property type="entry name" value="NADH-SPECIFIC METHYLGLYOXAL REDUCTASE-RELATED"/>
    <property type="match status" value="1"/>
</dbReference>
<dbReference type="InterPro" id="IPR023210">
    <property type="entry name" value="NADP_OxRdtase_dom"/>
</dbReference>
<accession>A0AAD6ZXS2</accession>
<sequence length="327" mass="37568">MRPTFYAHLYQGTMTFRAPGKEGARVHDLKDVEAILDVFLQHGHREIDSARTYCGGTSEEYLGQINWQEKGLLIETKLAPRVGITHSPEDLRKHLTASLTALNAKTLEMWYLHAPDRSVPYEVTLKAVNDLHQEGYFKRFGISNFASWEVAEIVGICKANGYIQPTAYQGIYNAIHRAVEPELLPCLRKFGISFYEFNPLAGGFFTDRYSSLDDKPEAGSRFDPERNQGQNYRNRYWNEPYFKALNQIRPVVEKHKLTMAEVALRWISHHSLLKREYRDAVLIGASSLEHIEQNLLDLEKGPLPDEVVQILVEAWTSVKPFSTKYHK</sequence>
<dbReference type="GO" id="GO:0016491">
    <property type="term" value="F:oxidoreductase activity"/>
    <property type="evidence" value="ECO:0007669"/>
    <property type="project" value="UniProtKB-KW"/>
</dbReference>
<dbReference type="PANTHER" id="PTHR43364:SF4">
    <property type="entry name" value="NAD(P)-LINKED OXIDOREDUCTASE SUPERFAMILY PROTEIN"/>
    <property type="match status" value="1"/>
</dbReference>
<keyword evidence="1" id="KW-0560">Oxidoreductase</keyword>
<dbReference type="CDD" id="cd19075">
    <property type="entry name" value="AKR_AKR7A1-5"/>
    <property type="match status" value="1"/>
</dbReference>
<evidence type="ECO:0000313" key="3">
    <source>
        <dbReference type="EMBL" id="KAJ7343672.1"/>
    </source>
</evidence>
<dbReference type="Pfam" id="PF00248">
    <property type="entry name" value="Aldo_ket_red"/>
    <property type="match status" value="1"/>
</dbReference>
<dbReference type="AlphaFoldDB" id="A0AAD6ZXS2"/>
<evidence type="ECO:0000259" key="2">
    <source>
        <dbReference type="Pfam" id="PF00248"/>
    </source>
</evidence>
<protein>
    <submittedName>
        <fullName evidence="3">Aldo/keto reductase</fullName>
    </submittedName>
</protein>
<dbReference type="InterPro" id="IPR036812">
    <property type="entry name" value="NAD(P)_OxRdtase_dom_sf"/>
</dbReference>
<dbReference type="EMBL" id="JARIHO010000023">
    <property type="protein sequence ID" value="KAJ7343672.1"/>
    <property type="molecule type" value="Genomic_DNA"/>
</dbReference>
<keyword evidence="4" id="KW-1185">Reference proteome</keyword>
<name>A0AAD6ZXS2_9AGAR</name>
<organism evidence="3 4">
    <name type="scientific">Mycena albidolilacea</name>
    <dbReference type="NCBI Taxonomy" id="1033008"/>
    <lineage>
        <taxon>Eukaryota</taxon>
        <taxon>Fungi</taxon>
        <taxon>Dikarya</taxon>
        <taxon>Basidiomycota</taxon>
        <taxon>Agaricomycotina</taxon>
        <taxon>Agaricomycetes</taxon>
        <taxon>Agaricomycetidae</taxon>
        <taxon>Agaricales</taxon>
        <taxon>Marasmiineae</taxon>
        <taxon>Mycenaceae</taxon>
        <taxon>Mycena</taxon>
    </lineage>
</organism>
<reference evidence="3" key="1">
    <citation type="submission" date="2023-03" db="EMBL/GenBank/DDBJ databases">
        <title>Massive genome expansion in bonnet fungi (Mycena s.s.) driven by repeated elements and novel gene families across ecological guilds.</title>
        <authorList>
            <consortium name="Lawrence Berkeley National Laboratory"/>
            <person name="Harder C.B."/>
            <person name="Miyauchi S."/>
            <person name="Viragh M."/>
            <person name="Kuo A."/>
            <person name="Thoen E."/>
            <person name="Andreopoulos B."/>
            <person name="Lu D."/>
            <person name="Skrede I."/>
            <person name="Drula E."/>
            <person name="Henrissat B."/>
            <person name="Morin E."/>
            <person name="Kohler A."/>
            <person name="Barry K."/>
            <person name="LaButti K."/>
            <person name="Morin E."/>
            <person name="Salamov A."/>
            <person name="Lipzen A."/>
            <person name="Mereny Z."/>
            <person name="Hegedus B."/>
            <person name="Baldrian P."/>
            <person name="Stursova M."/>
            <person name="Weitz H."/>
            <person name="Taylor A."/>
            <person name="Grigoriev I.V."/>
            <person name="Nagy L.G."/>
            <person name="Martin F."/>
            <person name="Kauserud H."/>
        </authorList>
    </citation>
    <scope>NUCLEOTIDE SEQUENCE</scope>
    <source>
        <strain evidence="3">CBHHK002</strain>
    </source>
</reference>
<dbReference type="InterPro" id="IPR050523">
    <property type="entry name" value="AKR_Detox_Biosynth"/>
</dbReference>
<proteinExistence type="predicted"/>
<dbReference type="Gene3D" id="3.20.20.100">
    <property type="entry name" value="NADP-dependent oxidoreductase domain"/>
    <property type="match status" value="1"/>
</dbReference>
<evidence type="ECO:0000313" key="4">
    <source>
        <dbReference type="Proteomes" id="UP001218218"/>
    </source>
</evidence>
<evidence type="ECO:0000256" key="1">
    <source>
        <dbReference type="ARBA" id="ARBA00023002"/>
    </source>
</evidence>
<gene>
    <name evidence="3" type="ORF">DFH08DRAFT_873352</name>
</gene>
<comment type="caution">
    <text evidence="3">The sequence shown here is derived from an EMBL/GenBank/DDBJ whole genome shotgun (WGS) entry which is preliminary data.</text>
</comment>
<feature type="domain" description="NADP-dependent oxidoreductase" evidence="2">
    <location>
        <begin position="12"/>
        <end position="314"/>
    </location>
</feature>
<dbReference type="SUPFAM" id="SSF51430">
    <property type="entry name" value="NAD(P)-linked oxidoreductase"/>
    <property type="match status" value="1"/>
</dbReference>